<protein>
    <submittedName>
        <fullName evidence="2">Uncharacterized protein</fullName>
    </submittedName>
</protein>
<evidence type="ECO:0000256" key="1">
    <source>
        <dbReference type="SAM" id="Coils"/>
    </source>
</evidence>
<dbReference type="KEGG" id="fpl:Ferp_0294"/>
<dbReference type="Pfam" id="PF22752">
    <property type="entry name" value="DUF488-N3i"/>
    <property type="match status" value="1"/>
</dbReference>
<proteinExistence type="predicted"/>
<sequence>MFKEKKVVSQRSCQMGGVRKRYREELERNKESLEKLIEIIKEQKRTTLLYSARGTKCNSAVVLLEIVKEMLAPQISNFIQQ</sequence>
<name>D3S2E4_FERPA</name>
<reference evidence="3" key="1">
    <citation type="submission" date="2010-02" db="EMBL/GenBank/DDBJ databases">
        <title>Complete sequence of Ferroglobus placidus DSM 10642.</title>
        <authorList>
            <consortium name="US DOE Joint Genome Institute"/>
            <person name="Lucas S."/>
            <person name="Copeland A."/>
            <person name="Lapidus A."/>
            <person name="Cheng J.-F."/>
            <person name="Bruce D."/>
            <person name="Goodwin L."/>
            <person name="Pitluck S."/>
            <person name="Saunders E."/>
            <person name="Brettin T."/>
            <person name="Detter J.C."/>
            <person name="Han C."/>
            <person name="Tapia R."/>
            <person name="Larimer F."/>
            <person name="Land M."/>
            <person name="Hauser L."/>
            <person name="Kyrpides N."/>
            <person name="Ivanova N."/>
            <person name="Holmes D."/>
            <person name="Lovley D."/>
            <person name="Kyrpides N."/>
            <person name="Anderson I.J."/>
            <person name="Woyke T."/>
        </authorList>
    </citation>
    <scope>NUCLEOTIDE SEQUENCE [LARGE SCALE GENOMIC DNA]</scope>
    <source>
        <strain evidence="3">DSM 10642 / AEDII12DO</strain>
    </source>
</reference>
<dbReference type="InterPro" id="IPR052552">
    <property type="entry name" value="YeaO-like"/>
</dbReference>
<dbReference type="Proteomes" id="UP000002613">
    <property type="component" value="Chromosome"/>
</dbReference>
<dbReference type="EMBL" id="CP001899">
    <property type="protein sequence ID" value="ADC64474.1"/>
    <property type="molecule type" value="Genomic_DNA"/>
</dbReference>
<evidence type="ECO:0000313" key="2">
    <source>
        <dbReference type="EMBL" id="ADC64474.1"/>
    </source>
</evidence>
<dbReference type="STRING" id="589924.Ferp_0294"/>
<keyword evidence="3" id="KW-1185">Reference proteome</keyword>
<dbReference type="PaxDb" id="589924-Ferp_0294"/>
<dbReference type="eggNOG" id="arCOG06027">
    <property type="taxonomic scope" value="Archaea"/>
</dbReference>
<accession>D3S2E4</accession>
<gene>
    <name evidence="2" type="ordered locus">Ferp_0294</name>
</gene>
<keyword evidence="1" id="KW-0175">Coiled coil</keyword>
<evidence type="ECO:0000313" key="3">
    <source>
        <dbReference type="Proteomes" id="UP000002613"/>
    </source>
</evidence>
<reference evidence="2 3" key="2">
    <citation type="journal article" date="2011" name="Stand. Genomic Sci.">
        <title>Complete genome sequence of Ferroglobus placidus AEDII12DO.</title>
        <authorList>
            <person name="Anderson I."/>
            <person name="Risso C."/>
            <person name="Holmes D."/>
            <person name="Lucas S."/>
            <person name="Copeland A."/>
            <person name="Lapidus A."/>
            <person name="Cheng J.F."/>
            <person name="Bruce D."/>
            <person name="Goodwin L."/>
            <person name="Pitluck S."/>
            <person name="Saunders E."/>
            <person name="Brettin T."/>
            <person name="Detter J.C."/>
            <person name="Han C."/>
            <person name="Tapia R."/>
            <person name="Larimer F."/>
            <person name="Land M."/>
            <person name="Hauser L."/>
            <person name="Woyke T."/>
            <person name="Lovley D."/>
            <person name="Kyrpides N."/>
            <person name="Ivanova N."/>
        </authorList>
    </citation>
    <scope>NUCLEOTIDE SEQUENCE [LARGE SCALE GENOMIC DNA]</scope>
    <source>
        <strain evidence="3">DSM 10642 / AEDII12DO</strain>
    </source>
</reference>
<dbReference type="AlphaFoldDB" id="D3S2E4"/>
<feature type="coiled-coil region" evidence="1">
    <location>
        <begin position="19"/>
        <end position="46"/>
    </location>
</feature>
<organism evidence="2 3">
    <name type="scientific">Ferroglobus placidus (strain DSM 10642 / AEDII12DO)</name>
    <dbReference type="NCBI Taxonomy" id="589924"/>
    <lineage>
        <taxon>Archaea</taxon>
        <taxon>Methanobacteriati</taxon>
        <taxon>Methanobacteriota</taxon>
        <taxon>Archaeoglobi</taxon>
        <taxon>Archaeoglobales</taxon>
        <taxon>Archaeoglobaceae</taxon>
        <taxon>Ferroglobus</taxon>
    </lineage>
</organism>
<dbReference type="HOGENOM" id="CLU_2565562_0_0_2"/>